<dbReference type="SUPFAM" id="SSF117130">
    <property type="entry name" value="CsrA-like"/>
    <property type="match status" value="1"/>
</dbReference>
<dbReference type="Pfam" id="PF02599">
    <property type="entry name" value="CsrA"/>
    <property type="match status" value="1"/>
</dbReference>
<dbReference type="InterPro" id="IPR003751">
    <property type="entry name" value="CsrA"/>
</dbReference>
<organism evidence="3 5">
    <name type="scientific">Roseburia inulinivorans</name>
    <dbReference type="NCBI Taxonomy" id="360807"/>
    <lineage>
        <taxon>Bacteria</taxon>
        <taxon>Bacillati</taxon>
        <taxon>Bacillota</taxon>
        <taxon>Clostridia</taxon>
        <taxon>Lachnospirales</taxon>
        <taxon>Lachnospiraceae</taxon>
        <taxon>Roseburia</taxon>
    </lineage>
</organism>
<dbReference type="GO" id="GO:0006109">
    <property type="term" value="P:regulation of carbohydrate metabolic process"/>
    <property type="evidence" value="ECO:0007669"/>
    <property type="project" value="InterPro"/>
</dbReference>
<dbReference type="OrthoDB" id="9809061at2"/>
<evidence type="ECO:0000313" key="6">
    <source>
        <dbReference type="Proteomes" id="UP000286271"/>
    </source>
</evidence>
<reference evidence="4 6" key="3">
    <citation type="submission" date="2018-08" db="EMBL/GenBank/DDBJ databases">
        <title>A genome reference for cultivated species of the human gut microbiota.</title>
        <authorList>
            <person name="Zou Y."/>
            <person name="Xue W."/>
            <person name="Luo G."/>
        </authorList>
    </citation>
    <scope>NUCLEOTIDE SEQUENCE [LARGE SCALE GENOMIC DNA]</scope>
    <source>
        <strain evidence="4 6">AM27-11</strain>
    </source>
</reference>
<evidence type="ECO:0000313" key="5">
    <source>
        <dbReference type="Proteomes" id="UP000049828"/>
    </source>
</evidence>
<keyword evidence="5" id="KW-1185">Reference proteome</keyword>
<keyword evidence="2" id="KW-1005">Bacterial flagellum biogenesis</keyword>
<proteinExistence type="predicted"/>
<dbReference type="InterPro" id="IPR036107">
    <property type="entry name" value="CsrA_sf"/>
</dbReference>
<reference evidence="5" key="2">
    <citation type="submission" date="2015-05" db="EMBL/GenBank/DDBJ databases">
        <authorList>
            <consortium name="Pathogen Informatics"/>
        </authorList>
    </citation>
    <scope>NUCLEOTIDE SEQUENCE [LARGE SCALE GENOMIC DNA]</scope>
    <source>
        <strain evidence="5">L1-83</strain>
    </source>
</reference>
<dbReference type="Gene3D" id="2.60.40.4380">
    <property type="entry name" value="Translational regulator CsrA"/>
    <property type="match status" value="1"/>
</dbReference>
<dbReference type="GO" id="GO:0044781">
    <property type="term" value="P:bacterial-type flagellum organization"/>
    <property type="evidence" value="ECO:0007669"/>
    <property type="project" value="UniProtKB-KW"/>
</dbReference>
<dbReference type="GO" id="GO:0003723">
    <property type="term" value="F:RNA binding"/>
    <property type="evidence" value="ECO:0007669"/>
    <property type="project" value="InterPro"/>
</dbReference>
<dbReference type="Proteomes" id="UP000286271">
    <property type="component" value="Unassembled WGS sequence"/>
</dbReference>
<evidence type="ECO:0000256" key="2">
    <source>
        <dbReference type="ARBA" id="ARBA00022795"/>
    </source>
</evidence>
<dbReference type="AlphaFoldDB" id="A0A0M6WLQ5"/>
<dbReference type="STRING" id="360807.ERS852392_02200"/>
<keyword evidence="1" id="KW-0678">Repressor</keyword>
<evidence type="ECO:0000256" key="1">
    <source>
        <dbReference type="ARBA" id="ARBA00022491"/>
    </source>
</evidence>
<name>A0A0M6WLQ5_9FIRM</name>
<protein>
    <submittedName>
        <fullName evidence="4">Carbon storage regulator</fullName>
    </submittedName>
</protein>
<sequence length="94" mass="10842">MLKISLKQGQYVNIGDNIRVVYVGGTGNHGRLMIDAPKEVKIARSTVEQNPERRKDTYYPEPAISKEAQDEIKKILWNERMKAETKKDAERMSH</sequence>
<reference evidence="3" key="1">
    <citation type="submission" date="2015-05" db="EMBL/GenBank/DDBJ databases">
        <authorList>
            <person name="Wang D.B."/>
            <person name="Wang M."/>
        </authorList>
    </citation>
    <scope>NUCLEOTIDE SEQUENCE [LARGE SCALE GENOMIC DNA]</scope>
    <source>
        <strain evidence="3">L1-83</strain>
    </source>
</reference>
<dbReference type="EMBL" id="QSKW01000012">
    <property type="protein sequence ID" value="RHE97552.1"/>
    <property type="molecule type" value="Genomic_DNA"/>
</dbReference>
<evidence type="ECO:0000313" key="3">
    <source>
        <dbReference type="EMBL" id="CRL36883.1"/>
    </source>
</evidence>
<dbReference type="GeneID" id="75162499"/>
<gene>
    <name evidence="4" type="ORF">DW707_09045</name>
    <name evidence="3" type="ORF">RIL183_20381</name>
</gene>
<dbReference type="GO" id="GO:0006402">
    <property type="term" value="P:mRNA catabolic process"/>
    <property type="evidence" value="ECO:0007669"/>
    <property type="project" value="InterPro"/>
</dbReference>
<accession>A0A0M6WLQ5</accession>
<dbReference type="EMBL" id="CVRS01000066">
    <property type="protein sequence ID" value="CRL36883.1"/>
    <property type="molecule type" value="Genomic_DNA"/>
</dbReference>
<evidence type="ECO:0000313" key="4">
    <source>
        <dbReference type="EMBL" id="RHE97552.1"/>
    </source>
</evidence>
<dbReference type="Proteomes" id="UP000049828">
    <property type="component" value="Unassembled WGS sequence"/>
</dbReference>
<dbReference type="RefSeq" id="WP_055039490.1">
    <property type="nucleotide sequence ID" value="NZ_CATWND010000099.1"/>
</dbReference>